<dbReference type="EMBL" id="JASSZA010000007">
    <property type="protein sequence ID" value="KAK2105202.1"/>
    <property type="molecule type" value="Genomic_DNA"/>
</dbReference>
<sequence>EVERSLKEGHYTQRLSPSVPVFLTAVIEHLMAQILELAGKEAHNNIERTITLQLLDMAVHNKALLSTLFDTTTISQVVPGGD</sequence>
<dbReference type="PRINTS" id="PR00620">
    <property type="entry name" value="HISTONEH2A"/>
</dbReference>
<name>A0ABQ9V9V2_SAGOE</name>
<dbReference type="InterPro" id="IPR002119">
    <property type="entry name" value="Histone_H2A"/>
</dbReference>
<dbReference type="PANTHER" id="PTHR23430">
    <property type="entry name" value="HISTONE H2A"/>
    <property type="match status" value="1"/>
</dbReference>
<dbReference type="SMART" id="SM00414">
    <property type="entry name" value="H2A"/>
    <property type="match status" value="1"/>
</dbReference>
<comment type="caution">
    <text evidence="2">The sequence shown here is derived from an EMBL/GenBank/DDBJ whole genome shotgun (WGS) entry which is preliminary data.</text>
</comment>
<dbReference type="SUPFAM" id="SSF47113">
    <property type="entry name" value="Histone-fold"/>
    <property type="match status" value="1"/>
</dbReference>
<keyword evidence="1" id="KW-0158">Chromosome</keyword>
<accession>A0ABQ9V9V2</accession>
<dbReference type="Proteomes" id="UP001266305">
    <property type="component" value="Unassembled WGS sequence"/>
</dbReference>
<feature type="non-terminal residue" evidence="2">
    <location>
        <position position="1"/>
    </location>
</feature>
<keyword evidence="3" id="KW-1185">Reference proteome</keyword>
<gene>
    <name evidence="2" type="primary">H2AB2_1</name>
    <name evidence="2" type="ORF">P7K49_014716</name>
</gene>
<comment type="similarity">
    <text evidence="1">Belongs to the histone H2A family.</text>
</comment>
<evidence type="ECO:0000313" key="3">
    <source>
        <dbReference type="Proteomes" id="UP001266305"/>
    </source>
</evidence>
<comment type="subunit">
    <text evidence="1">The nucleosome is a histone octamer containing two molecules each of H2A, H2B, H3 and H4 assembled in one H3-H4 heterotetramer and two H2A-H2B heterodimers. The octamer wraps approximately 147 bp of DNA.</text>
</comment>
<keyword evidence="1" id="KW-0238">DNA-binding</keyword>
<organism evidence="2 3">
    <name type="scientific">Saguinus oedipus</name>
    <name type="common">Cotton-top tamarin</name>
    <name type="synonym">Oedipomidas oedipus</name>
    <dbReference type="NCBI Taxonomy" id="9490"/>
    <lineage>
        <taxon>Eukaryota</taxon>
        <taxon>Metazoa</taxon>
        <taxon>Chordata</taxon>
        <taxon>Craniata</taxon>
        <taxon>Vertebrata</taxon>
        <taxon>Euteleostomi</taxon>
        <taxon>Mammalia</taxon>
        <taxon>Eutheria</taxon>
        <taxon>Euarchontoglires</taxon>
        <taxon>Primates</taxon>
        <taxon>Haplorrhini</taxon>
        <taxon>Platyrrhini</taxon>
        <taxon>Cebidae</taxon>
        <taxon>Callitrichinae</taxon>
        <taxon>Saguinus</taxon>
    </lineage>
</organism>
<comment type="subcellular location">
    <subcellularLocation>
        <location evidence="1">Nucleus</location>
    </subcellularLocation>
</comment>
<protein>
    <recommendedName>
        <fullName evidence="1">Histone H2A</fullName>
    </recommendedName>
</protein>
<dbReference type="InterPro" id="IPR009072">
    <property type="entry name" value="Histone-fold"/>
</dbReference>
<proteinExistence type="inferred from homology"/>
<keyword evidence="1" id="KW-0539">Nucleus</keyword>
<evidence type="ECO:0000313" key="2">
    <source>
        <dbReference type="EMBL" id="KAK2105202.1"/>
    </source>
</evidence>
<evidence type="ECO:0000256" key="1">
    <source>
        <dbReference type="RuleBase" id="RU003767"/>
    </source>
</evidence>
<reference evidence="2 3" key="1">
    <citation type="submission" date="2023-05" db="EMBL/GenBank/DDBJ databases">
        <title>B98-5 Cell Line De Novo Hybrid Assembly: An Optical Mapping Approach.</title>
        <authorList>
            <person name="Kananen K."/>
            <person name="Auerbach J.A."/>
            <person name="Kautto E."/>
            <person name="Blachly J.S."/>
        </authorList>
    </citation>
    <scope>NUCLEOTIDE SEQUENCE [LARGE SCALE GENOMIC DNA]</scope>
    <source>
        <strain evidence="2">B95-8</strain>
        <tissue evidence="2">Cell line</tissue>
    </source>
</reference>
<keyword evidence="1" id="KW-0544">Nucleosome core</keyword>
<dbReference type="Gene3D" id="1.10.20.10">
    <property type="entry name" value="Histone, subunit A"/>
    <property type="match status" value="1"/>
</dbReference>